<keyword evidence="3" id="KW-1185">Reference proteome</keyword>
<feature type="transmembrane region" description="Helical" evidence="1">
    <location>
        <begin position="357"/>
        <end position="378"/>
    </location>
</feature>
<evidence type="ECO:0000313" key="3">
    <source>
        <dbReference type="Proteomes" id="UP001305521"/>
    </source>
</evidence>
<feature type="transmembrane region" description="Helical" evidence="1">
    <location>
        <begin position="60"/>
        <end position="81"/>
    </location>
</feature>
<name>A0ABZ0PCV0_9PROT</name>
<feature type="transmembrane region" description="Helical" evidence="1">
    <location>
        <begin position="175"/>
        <end position="194"/>
    </location>
</feature>
<dbReference type="RefSeq" id="WP_318647498.1">
    <property type="nucleotide sequence ID" value="NZ_CP137852.1"/>
</dbReference>
<gene>
    <name evidence="2" type="ORF">R9Z33_15580</name>
</gene>
<keyword evidence="1" id="KW-0472">Membrane</keyword>
<keyword evidence="1" id="KW-0812">Transmembrane</keyword>
<evidence type="ECO:0000256" key="1">
    <source>
        <dbReference type="SAM" id="Phobius"/>
    </source>
</evidence>
<evidence type="ECO:0008006" key="4">
    <source>
        <dbReference type="Google" id="ProtNLM"/>
    </source>
</evidence>
<dbReference type="Proteomes" id="UP001305521">
    <property type="component" value="Chromosome"/>
</dbReference>
<reference evidence="2 3" key="1">
    <citation type="submission" date="2023-11" db="EMBL/GenBank/DDBJ databases">
        <title>Arctic aerobic anoxygenic photoheterotroph Sediminicoccus rosea KRV36 adapts its photosynthesis to long days of polar summer.</title>
        <authorList>
            <person name="Tomasch J."/>
            <person name="Kopejtka K."/>
            <person name="Bily T."/>
            <person name="Gardiner A.T."/>
            <person name="Gardian Z."/>
            <person name="Shivaramu S."/>
            <person name="Koblizek M."/>
            <person name="Engelhardt F."/>
            <person name="Kaftan D."/>
        </authorList>
    </citation>
    <scope>NUCLEOTIDE SEQUENCE [LARGE SCALE GENOMIC DNA]</scope>
    <source>
        <strain evidence="2 3">R-30</strain>
    </source>
</reference>
<proteinExistence type="predicted"/>
<dbReference type="EMBL" id="CP137852">
    <property type="protein sequence ID" value="WPB83523.1"/>
    <property type="molecule type" value="Genomic_DNA"/>
</dbReference>
<keyword evidence="1" id="KW-1133">Transmembrane helix</keyword>
<feature type="transmembrane region" description="Helical" evidence="1">
    <location>
        <begin position="93"/>
        <end position="110"/>
    </location>
</feature>
<feature type="transmembrane region" description="Helical" evidence="1">
    <location>
        <begin position="384"/>
        <end position="405"/>
    </location>
</feature>
<sequence length="432" mass="46337">MHLAAILAGGLILLWPAFFNGYPLLFSDSGAFLAQTVVPLMIWDKPWIYGPFAWIFHQHVSLWGTILAQGAIVSHLLWLLARVLGRATPLRHLTLCAGLALLTTLPWSAALVMPDILAPVAVLAAVLLGWAWAALGPGERLWLILLGSVATAAHLSHLPVMLALVVLALLPRLRWWRGLAVAMPLLGAILLLLATNIAGHGRIALSPYGSSFLLARLIADGPAARTIAARCPEAGWYLCAFTDRLPMDADTFLWAPDSPVNRAPEGTPIFLGGMLLAPEAGAIIAETLWREPWAVLQAGLGNGGRQLVTAGIGDILDNRHLGLAVRPRLVQGFPPSEAAAFDAARQQGPELAEAGRAIAWLHPLVLLLSLPLLAWGWLRGDARMRGVLLALVVAVLANAWATGGLSGVHARYQARIAWLLPLGAWLALPWRR</sequence>
<evidence type="ECO:0000313" key="2">
    <source>
        <dbReference type="EMBL" id="WPB83523.1"/>
    </source>
</evidence>
<feature type="transmembrane region" description="Helical" evidence="1">
    <location>
        <begin position="142"/>
        <end position="169"/>
    </location>
</feature>
<feature type="transmembrane region" description="Helical" evidence="1">
    <location>
        <begin position="116"/>
        <end position="135"/>
    </location>
</feature>
<protein>
    <recommendedName>
        <fullName evidence="4">Dolichyl-phosphate-mannose-protein mannosyltransferase</fullName>
    </recommendedName>
</protein>
<organism evidence="2 3">
    <name type="scientific">Sediminicoccus rosea</name>
    <dbReference type="NCBI Taxonomy" id="1225128"/>
    <lineage>
        <taxon>Bacteria</taxon>
        <taxon>Pseudomonadati</taxon>
        <taxon>Pseudomonadota</taxon>
        <taxon>Alphaproteobacteria</taxon>
        <taxon>Acetobacterales</taxon>
        <taxon>Roseomonadaceae</taxon>
        <taxon>Sediminicoccus</taxon>
    </lineage>
</organism>
<accession>A0ABZ0PCV0</accession>